<sequence>MDVIVELLKDRIDVEKEPAMKRQRVQGTVFRKTGGLIVESAPKWIAEFQGIGSKVDGQIPRNRSDVDSRIPRNRPNKEGIRYRKKLAPNIPNSVEIGSGVESRIQRNCFGMDNQQYKLRKVSASLGVSAFMGGYEVDRCKKNCIGIFGGFWQGFL</sequence>
<proteinExistence type="predicted"/>
<dbReference type="OrthoDB" id="10611190at2759"/>
<evidence type="ECO:0000313" key="2">
    <source>
        <dbReference type="Proteomes" id="UP000684084"/>
    </source>
</evidence>
<reference evidence="1" key="1">
    <citation type="submission" date="2020-05" db="EMBL/GenBank/DDBJ databases">
        <authorList>
            <person name="Rincon C."/>
            <person name="Sanders R I."/>
            <person name="Robbins C."/>
            <person name="Chaturvedi A."/>
        </authorList>
    </citation>
    <scope>NUCLEOTIDE SEQUENCE</scope>
    <source>
        <strain evidence="1">CHB12</strain>
    </source>
</reference>
<accession>A0A916DZL8</accession>
<comment type="caution">
    <text evidence="1">The sequence shown here is derived from an EMBL/GenBank/DDBJ whole genome shotgun (WGS) entry which is preliminary data.</text>
</comment>
<dbReference type="Proteomes" id="UP000684084">
    <property type="component" value="Unassembled WGS sequence"/>
</dbReference>
<organism evidence="1 2">
    <name type="scientific">Rhizophagus irregularis</name>
    <dbReference type="NCBI Taxonomy" id="588596"/>
    <lineage>
        <taxon>Eukaryota</taxon>
        <taxon>Fungi</taxon>
        <taxon>Fungi incertae sedis</taxon>
        <taxon>Mucoromycota</taxon>
        <taxon>Glomeromycotina</taxon>
        <taxon>Glomeromycetes</taxon>
        <taxon>Glomerales</taxon>
        <taxon>Glomeraceae</taxon>
        <taxon>Rhizophagus</taxon>
    </lineage>
</organism>
<evidence type="ECO:0000313" key="1">
    <source>
        <dbReference type="EMBL" id="CAB5307344.1"/>
    </source>
</evidence>
<dbReference type="AlphaFoldDB" id="A0A916DZL8"/>
<dbReference type="EMBL" id="CAGKOT010000002">
    <property type="protein sequence ID" value="CAB5307344.1"/>
    <property type="molecule type" value="Genomic_DNA"/>
</dbReference>
<dbReference type="VEuPathDB" id="FungiDB:RhiirFUN_007752"/>
<protein>
    <submittedName>
        <fullName evidence="1">Uncharacterized protein</fullName>
    </submittedName>
</protein>
<gene>
    <name evidence="1" type="ORF">CHRIB12_LOCUS1264</name>
</gene>
<name>A0A916DZL8_9GLOM</name>